<sequence length="154" mass="17363">MKGQDNGTWLFHFSGSTEGIEELNIEAYVEVYVSPYTNQLGTLIGRGYFIGFYSGDFEKDVTINVNPPDCTDCYIHLKFYFTTPQGSSPYSVASATIWPPLSHATIKMYTGHMGKYTYLVIPENILAFLPFALSLLAIRLRREGRRKVNGDCPK</sequence>
<gene>
    <name evidence="2" type="ORF">B9J98_08330</name>
</gene>
<keyword evidence="1" id="KW-1133">Transmembrane helix</keyword>
<evidence type="ECO:0000256" key="1">
    <source>
        <dbReference type="SAM" id="Phobius"/>
    </source>
</evidence>
<evidence type="ECO:0000313" key="3">
    <source>
        <dbReference type="Proteomes" id="UP000244066"/>
    </source>
</evidence>
<protein>
    <submittedName>
        <fullName evidence="2">Uncharacterized protein</fullName>
    </submittedName>
</protein>
<evidence type="ECO:0000313" key="2">
    <source>
        <dbReference type="EMBL" id="PUA30987.1"/>
    </source>
</evidence>
<keyword evidence="1" id="KW-0812">Transmembrane</keyword>
<name>A0A2R7Y0V5_9ARCH</name>
<proteinExistence type="predicted"/>
<comment type="caution">
    <text evidence="2">The sequence shown here is derived from an EMBL/GenBank/DDBJ whole genome shotgun (WGS) entry which is preliminary data.</text>
</comment>
<dbReference type="EMBL" id="NDWU01000036">
    <property type="protein sequence ID" value="PUA30987.1"/>
    <property type="molecule type" value="Genomic_DNA"/>
</dbReference>
<organism evidence="2 3">
    <name type="scientific">Candidatus Terraquivivens tikiterensis</name>
    <dbReference type="NCBI Taxonomy" id="1980982"/>
    <lineage>
        <taxon>Archaea</taxon>
        <taxon>Nitrososphaerota</taxon>
        <taxon>Candidatus Wolframiiraptoraceae</taxon>
        <taxon>Candidatus Terraquivivens</taxon>
    </lineage>
</organism>
<reference evidence="2 3" key="1">
    <citation type="submission" date="2017-04" db="EMBL/GenBank/DDBJ databases">
        <title>Draft Aigarchaeota genome from a New Zealand hot spring.</title>
        <authorList>
            <person name="Reysenbach A.-L."/>
            <person name="Donaho J.A."/>
            <person name="Gerhart J."/>
            <person name="Kelley J.F."/>
            <person name="Kouba K."/>
            <person name="Podar M."/>
            <person name="Stott M."/>
        </authorList>
    </citation>
    <scope>NUCLEOTIDE SEQUENCE [LARGE SCALE GENOMIC DNA]</scope>
    <source>
        <strain evidence="2">NZ13_MG1</strain>
    </source>
</reference>
<keyword evidence="1" id="KW-0472">Membrane</keyword>
<dbReference type="Proteomes" id="UP000244066">
    <property type="component" value="Unassembled WGS sequence"/>
</dbReference>
<accession>A0A2R7Y0V5</accession>
<feature type="transmembrane region" description="Helical" evidence="1">
    <location>
        <begin position="116"/>
        <end position="138"/>
    </location>
</feature>
<dbReference type="AlphaFoldDB" id="A0A2R7Y0V5"/>